<feature type="region of interest" description="Disordered" evidence="1">
    <location>
        <begin position="15"/>
        <end position="60"/>
    </location>
</feature>
<dbReference type="Proteomes" id="UP000215405">
    <property type="component" value="Unassembled WGS sequence"/>
</dbReference>
<keyword evidence="3" id="KW-1185">Reference proteome</keyword>
<evidence type="ECO:0000313" key="2">
    <source>
        <dbReference type="EMBL" id="OXT00373.1"/>
    </source>
</evidence>
<dbReference type="EMBL" id="NBYO01000002">
    <property type="protein sequence ID" value="OXT00373.1"/>
    <property type="molecule type" value="Genomic_DNA"/>
</dbReference>
<dbReference type="InterPro" id="IPR025227">
    <property type="entry name" value="DUF4169"/>
</dbReference>
<evidence type="ECO:0000256" key="1">
    <source>
        <dbReference type="SAM" id="MobiDB-lite"/>
    </source>
</evidence>
<name>A0A231UWP3_9HYPH</name>
<feature type="compositionally biased region" description="Basic and acidic residues" evidence="1">
    <location>
        <begin position="16"/>
        <end position="30"/>
    </location>
</feature>
<feature type="compositionally biased region" description="Basic and acidic residues" evidence="1">
    <location>
        <begin position="38"/>
        <end position="60"/>
    </location>
</feature>
<sequence length="60" mass="7386">MTTGDVVNLRRYRKCREREDEARRAEENRRLHGRNKSKKQEARLTKDRQDRHLDGHRLDE</sequence>
<evidence type="ECO:0008006" key="4">
    <source>
        <dbReference type="Google" id="ProtNLM"/>
    </source>
</evidence>
<protein>
    <recommendedName>
        <fullName evidence="4">DUF4169 domain-containing protein</fullName>
    </recommendedName>
</protein>
<evidence type="ECO:0000313" key="3">
    <source>
        <dbReference type="Proteomes" id="UP000215405"/>
    </source>
</evidence>
<dbReference type="RefSeq" id="WP_094077200.1">
    <property type="nucleotide sequence ID" value="NZ_NBYO01000002.1"/>
</dbReference>
<dbReference type="AlphaFoldDB" id="A0A231UWP3"/>
<accession>A0A231UWP3</accession>
<comment type="caution">
    <text evidence="2">The sequence shown here is derived from an EMBL/GenBank/DDBJ whole genome shotgun (WGS) entry which is preliminary data.</text>
</comment>
<organism evidence="2 3">
    <name type="scientific">Notoacmeibacter marinus</name>
    <dbReference type="NCBI Taxonomy" id="1876515"/>
    <lineage>
        <taxon>Bacteria</taxon>
        <taxon>Pseudomonadati</taxon>
        <taxon>Pseudomonadota</taxon>
        <taxon>Alphaproteobacteria</taxon>
        <taxon>Hyphomicrobiales</taxon>
        <taxon>Notoacmeibacteraceae</taxon>
        <taxon>Notoacmeibacter</taxon>
    </lineage>
</organism>
<dbReference type="Pfam" id="PF13770">
    <property type="entry name" value="DUF4169"/>
    <property type="match status" value="1"/>
</dbReference>
<gene>
    <name evidence="2" type="ORF">B7H23_09565</name>
</gene>
<reference evidence="3" key="1">
    <citation type="journal article" date="2017" name="Int. J. Syst. Evol. Microbiol.">
        <title>Notoacmeibacter marinus gen. nov., sp. nov., isolated from the gut of a limpet and proposal of Notoacmeibacteraceae fam. nov. in the order Rhizobiales of the class Alphaproteobacteria.</title>
        <authorList>
            <person name="Huang Z."/>
            <person name="Guo F."/>
            <person name="Lai Q."/>
        </authorList>
    </citation>
    <scope>NUCLEOTIDE SEQUENCE [LARGE SCALE GENOMIC DNA]</scope>
    <source>
        <strain evidence="3">XMTR2A4</strain>
    </source>
</reference>
<proteinExistence type="predicted"/>